<feature type="domain" description="PAS" evidence="7">
    <location>
        <begin position="141"/>
        <end position="214"/>
    </location>
</feature>
<comment type="catalytic activity">
    <reaction evidence="1">
        <text>ATP + protein L-histidine = ADP + protein N-phospho-L-histidine.</text>
        <dbReference type="EC" id="2.7.13.3"/>
    </reaction>
</comment>
<keyword evidence="9" id="KW-0418">Kinase</keyword>
<dbReference type="Proteomes" id="UP000008207">
    <property type="component" value="Chromosome"/>
</dbReference>
<dbReference type="PROSITE" id="PS50110">
    <property type="entry name" value="RESPONSE_REGULATORY"/>
    <property type="match status" value="1"/>
</dbReference>
<dbReference type="Pfam" id="PF00072">
    <property type="entry name" value="Response_reg"/>
    <property type="match status" value="1"/>
</dbReference>
<protein>
    <recommendedName>
        <fullName evidence="2">histidine kinase</fullName>
        <ecNumber evidence="2">2.7.13.3</ecNumber>
    </recommendedName>
</protein>
<evidence type="ECO:0000256" key="1">
    <source>
        <dbReference type="ARBA" id="ARBA00000085"/>
    </source>
</evidence>
<keyword evidence="10" id="KW-1185">Reference proteome</keyword>
<dbReference type="SMART" id="SM00388">
    <property type="entry name" value="HisKA"/>
    <property type="match status" value="1"/>
</dbReference>
<keyword evidence="3 4" id="KW-0597">Phosphoprotein</keyword>
<proteinExistence type="predicted"/>
<dbReference type="EMBL" id="CP001349">
    <property type="protein sequence ID" value="ACL58417.1"/>
    <property type="molecule type" value="Genomic_DNA"/>
</dbReference>
<dbReference type="SUPFAM" id="SSF52172">
    <property type="entry name" value="CheY-like"/>
    <property type="match status" value="1"/>
</dbReference>
<dbReference type="InterPro" id="IPR001789">
    <property type="entry name" value="Sig_transdc_resp-reg_receiver"/>
</dbReference>
<evidence type="ECO:0000256" key="2">
    <source>
        <dbReference type="ARBA" id="ARBA00012438"/>
    </source>
</evidence>
<evidence type="ECO:0000259" key="5">
    <source>
        <dbReference type="PROSITE" id="PS50109"/>
    </source>
</evidence>
<dbReference type="InterPro" id="IPR005467">
    <property type="entry name" value="His_kinase_dom"/>
</dbReference>
<dbReference type="InterPro" id="IPR003661">
    <property type="entry name" value="HisK_dim/P_dom"/>
</dbReference>
<dbReference type="SMART" id="SM00448">
    <property type="entry name" value="REC"/>
    <property type="match status" value="1"/>
</dbReference>
<sequence length="662" mass="72559">MASENQPTPIISEEQRFRLLIQAVTDYAIFMLDPTGIVTSWNPGAERFKGYKEAEIIGQHFSRFYTEEDRQTDLPRRALETAARDGRFEQEGWRVRKDGSRMWAHVIIDPIRDPSGTLIGFAKVTRDITKRQAAQQALRESEERFRLLVQGVRDYAIFMLSPEGIVRNWNSGAQRIKGYSEAEIVGQHFSRFYTEEDRAAGVPARALETAAREGKFEAEGWRVRRDGTRFWASVLIDAIRDETGRLVGFAKVTRDITERRNAQQALEKTQAALFQAQKMEALGGLSAGIAHDFNNLLTVVLGNLDLLRRAPEERRARLIDNAMQAVEQGRKLTQQLLAFGRSQTLRPEVVDVTRLILGMDDMLKQSLRGDIGIVLDLAEDLWPIEADPAQLQIALINLAVNARDAMPNGGQFRIKTENVTTHDGEVAQSVAISVSDTGHGMPPDVLARAFEPFFSTKEVGKGTGLGLPQVYGFAQQSNGSVRVTSEVGRGTTFTISLPRTNAQAPGATSPESGLGRAVRSLRILLVEDNDQVAAVAASVLMERGHSVVSASSAAEALRVLNAGQPFDLVLSDLVMPGGLSGFDLARHVQSRWPALPVLLATGYSDQAAKAVKEGFPLISKPYEPAALVLAAEQTASPIAHCGRKGNVVPLARSARDVARRPG</sequence>
<dbReference type="InterPro" id="IPR036097">
    <property type="entry name" value="HisK_dim/P_sf"/>
</dbReference>
<dbReference type="RefSeq" id="WP_015930077.1">
    <property type="nucleotide sequence ID" value="NC_011894.1"/>
</dbReference>
<dbReference type="PANTHER" id="PTHR43065">
    <property type="entry name" value="SENSOR HISTIDINE KINASE"/>
    <property type="match status" value="1"/>
</dbReference>
<feature type="domain" description="PAC" evidence="8">
    <location>
        <begin position="88"/>
        <end position="140"/>
    </location>
</feature>
<dbReference type="PROSITE" id="PS50112">
    <property type="entry name" value="PAS"/>
    <property type="match status" value="2"/>
</dbReference>
<dbReference type="Gene3D" id="1.10.287.130">
    <property type="match status" value="1"/>
</dbReference>
<dbReference type="eggNOG" id="COG4191">
    <property type="taxonomic scope" value="Bacteria"/>
</dbReference>
<feature type="domain" description="PAC" evidence="8">
    <location>
        <begin position="216"/>
        <end position="268"/>
    </location>
</feature>
<dbReference type="Pfam" id="PF02518">
    <property type="entry name" value="HATPase_c"/>
    <property type="match status" value="1"/>
</dbReference>
<dbReference type="PROSITE" id="PS50113">
    <property type="entry name" value="PAC"/>
    <property type="match status" value="2"/>
</dbReference>
<dbReference type="AlphaFoldDB" id="B8INQ1"/>
<dbReference type="NCBIfam" id="TIGR00229">
    <property type="entry name" value="sensory_box"/>
    <property type="match status" value="2"/>
</dbReference>
<dbReference type="KEGG" id="mno:Mnod_3507"/>
<dbReference type="GO" id="GO:0000155">
    <property type="term" value="F:phosphorelay sensor kinase activity"/>
    <property type="evidence" value="ECO:0007669"/>
    <property type="project" value="InterPro"/>
</dbReference>
<dbReference type="InterPro" id="IPR000700">
    <property type="entry name" value="PAS-assoc_C"/>
</dbReference>
<gene>
    <name evidence="9" type="ordered locus">Mnod_3507</name>
</gene>
<dbReference type="SUPFAM" id="SSF55874">
    <property type="entry name" value="ATPase domain of HSP90 chaperone/DNA topoisomerase II/histidine kinase"/>
    <property type="match status" value="1"/>
</dbReference>
<reference evidence="9 10" key="1">
    <citation type="submission" date="2009-01" db="EMBL/GenBank/DDBJ databases">
        <title>Complete sequence of chromosome of Methylobacterium nodulans ORS 2060.</title>
        <authorList>
            <consortium name="US DOE Joint Genome Institute"/>
            <person name="Lucas S."/>
            <person name="Copeland A."/>
            <person name="Lapidus A."/>
            <person name="Glavina del Rio T."/>
            <person name="Dalin E."/>
            <person name="Tice H."/>
            <person name="Bruce D."/>
            <person name="Goodwin L."/>
            <person name="Pitluck S."/>
            <person name="Sims D."/>
            <person name="Brettin T."/>
            <person name="Detter J.C."/>
            <person name="Han C."/>
            <person name="Larimer F."/>
            <person name="Land M."/>
            <person name="Hauser L."/>
            <person name="Kyrpides N."/>
            <person name="Ivanova N."/>
            <person name="Marx C.J."/>
            <person name="Richardson P."/>
        </authorList>
    </citation>
    <scope>NUCLEOTIDE SEQUENCE [LARGE SCALE GENOMIC DNA]</scope>
    <source>
        <strain evidence="10">LMG 21967 / CNCM I-2342 / ORS 2060</strain>
    </source>
</reference>
<evidence type="ECO:0000256" key="3">
    <source>
        <dbReference type="ARBA" id="ARBA00022553"/>
    </source>
</evidence>
<keyword evidence="9" id="KW-0808">Transferase</keyword>
<dbReference type="InterPro" id="IPR003594">
    <property type="entry name" value="HATPase_dom"/>
</dbReference>
<dbReference type="InterPro" id="IPR035965">
    <property type="entry name" value="PAS-like_dom_sf"/>
</dbReference>
<dbReference type="InterPro" id="IPR000014">
    <property type="entry name" value="PAS"/>
</dbReference>
<accession>B8INQ1</accession>
<dbReference type="PRINTS" id="PR00344">
    <property type="entry name" value="BCTRLSENSOR"/>
</dbReference>
<dbReference type="SUPFAM" id="SSF47384">
    <property type="entry name" value="Homodimeric domain of signal transducing histidine kinase"/>
    <property type="match status" value="1"/>
</dbReference>
<organism evidence="9 10">
    <name type="scientific">Methylobacterium nodulans (strain LMG 21967 / CNCM I-2342 / ORS 2060)</name>
    <dbReference type="NCBI Taxonomy" id="460265"/>
    <lineage>
        <taxon>Bacteria</taxon>
        <taxon>Pseudomonadati</taxon>
        <taxon>Pseudomonadota</taxon>
        <taxon>Alphaproteobacteria</taxon>
        <taxon>Hyphomicrobiales</taxon>
        <taxon>Methylobacteriaceae</taxon>
        <taxon>Methylobacterium</taxon>
    </lineage>
</organism>
<feature type="domain" description="Response regulatory" evidence="6">
    <location>
        <begin position="522"/>
        <end position="635"/>
    </location>
</feature>
<dbReference type="SUPFAM" id="SSF55785">
    <property type="entry name" value="PYP-like sensor domain (PAS domain)"/>
    <property type="match status" value="2"/>
</dbReference>
<dbReference type="InterPro" id="IPR011006">
    <property type="entry name" value="CheY-like_superfamily"/>
</dbReference>
<dbReference type="eggNOG" id="COG0784">
    <property type="taxonomic scope" value="Bacteria"/>
</dbReference>
<evidence type="ECO:0000313" key="10">
    <source>
        <dbReference type="Proteomes" id="UP000008207"/>
    </source>
</evidence>
<dbReference type="CDD" id="cd00130">
    <property type="entry name" value="PAS"/>
    <property type="match status" value="2"/>
</dbReference>
<dbReference type="HOGENOM" id="CLU_000445_114_51_5"/>
<dbReference type="InterPro" id="IPR004358">
    <property type="entry name" value="Sig_transdc_His_kin-like_C"/>
</dbReference>
<evidence type="ECO:0000259" key="7">
    <source>
        <dbReference type="PROSITE" id="PS50112"/>
    </source>
</evidence>
<dbReference type="Pfam" id="PF13426">
    <property type="entry name" value="PAS_9"/>
    <property type="match status" value="2"/>
</dbReference>
<evidence type="ECO:0000256" key="4">
    <source>
        <dbReference type="PROSITE-ProRule" id="PRU00169"/>
    </source>
</evidence>
<dbReference type="Gene3D" id="3.40.50.2300">
    <property type="match status" value="1"/>
</dbReference>
<dbReference type="STRING" id="460265.Mnod_3507"/>
<dbReference type="SMART" id="SM00086">
    <property type="entry name" value="PAC"/>
    <property type="match status" value="2"/>
</dbReference>
<dbReference type="CDD" id="cd00082">
    <property type="entry name" value="HisKA"/>
    <property type="match status" value="1"/>
</dbReference>
<evidence type="ECO:0000259" key="6">
    <source>
        <dbReference type="PROSITE" id="PS50110"/>
    </source>
</evidence>
<evidence type="ECO:0000259" key="8">
    <source>
        <dbReference type="PROSITE" id="PS50113"/>
    </source>
</evidence>
<dbReference type="PROSITE" id="PS50109">
    <property type="entry name" value="HIS_KIN"/>
    <property type="match status" value="1"/>
</dbReference>
<dbReference type="eggNOG" id="COG2202">
    <property type="taxonomic scope" value="Bacteria"/>
</dbReference>
<name>B8INQ1_METNO</name>
<dbReference type="InterPro" id="IPR036890">
    <property type="entry name" value="HATPase_C_sf"/>
</dbReference>
<dbReference type="OrthoDB" id="9796100at2"/>
<dbReference type="Gene3D" id="3.30.565.10">
    <property type="entry name" value="Histidine kinase-like ATPase, C-terminal domain"/>
    <property type="match status" value="1"/>
</dbReference>
<dbReference type="PANTHER" id="PTHR43065:SF49">
    <property type="entry name" value="HISTIDINE KINASE"/>
    <property type="match status" value="1"/>
</dbReference>
<dbReference type="SMART" id="SM00091">
    <property type="entry name" value="PAS"/>
    <property type="match status" value="2"/>
</dbReference>
<dbReference type="EC" id="2.7.13.3" evidence="2"/>
<evidence type="ECO:0000313" key="9">
    <source>
        <dbReference type="EMBL" id="ACL58417.1"/>
    </source>
</evidence>
<feature type="domain" description="PAS" evidence="7">
    <location>
        <begin position="13"/>
        <end position="86"/>
    </location>
</feature>
<dbReference type="Gene3D" id="3.30.450.20">
    <property type="entry name" value="PAS domain"/>
    <property type="match status" value="2"/>
</dbReference>
<feature type="domain" description="Histidine kinase" evidence="5">
    <location>
        <begin position="288"/>
        <end position="501"/>
    </location>
</feature>
<dbReference type="Pfam" id="PF00512">
    <property type="entry name" value="HisKA"/>
    <property type="match status" value="1"/>
</dbReference>
<feature type="modified residue" description="4-aspartylphosphate" evidence="4">
    <location>
        <position position="572"/>
    </location>
</feature>
<dbReference type="SMART" id="SM00387">
    <property type="entry name" value="HATPase_c"/>
    <property type="match status" value="1"/>
</dbReference>
<dbReference type="InterPro" id="IPR001610">
    <property type="entry name" value="PAC"/>
</dbReference>